<proteinExistence type="predicted"/>
<organism evidence="4 5">
    <name type="scientific">Lophiotrema nucula</name>
    <dbReference type="NCBI Taxonomy" id="690887"/>
    <lineage>
        <taxon>Eukaryota</taxon>
        <taxon>Fungi</taxon>
        <taxon>Dikarya</taxon>
        <taxon>Ascomycota</taxon>
        <taxon>Pezizomycotina</taxon>
        <taxon>Dothideomycetes</taxon>
        <taxon>Pleosporomycetidae</taxon>
        <taxon>Pleosporales</taxon>
        <taxon>Lophiotremataceae</taxon>
        <taxon>Lophiotrema</taxon>
    </lineage>
</organism>
<dbReference type="PROSITE" id="PS50837">
    <property type="entry name" value="NACHT"/>
    <property type="match status" value="1"/>
</dbReference>
<feature type="region of interest" description="Disordered" evidence="2">
    <location>
        <begin position="2102"/>
        <end position="2131"/>
    </location>
</feature>
<dbReference type="InterPro" id="IPR011990">
    <property type="entry name" value="TPR-like_helical_dom_sf"/>
</dbReference>
<feature type="compositionally biased region" description="Polar residues" evidence="2">
    <location>
        <begin position="46"/>
        <end position="57"/>
    </location>
</feature>
<evidence type="ECO:0000256" key="1">
    <source>
        <dbReference type="ARBA" id="ARBA00022737"/>
    </source>
</evidence>
<sequence>MSTVTSPTMKFPIGSPGEKGTNGFHTPPQSPRSPQSIVFSKGGYGSNSSTQSRSASGTFSSINHIVRRSNNNGYKIGFVQESAVALKKKSISELGAGVHQSIADASFITIIEWIRSERLTTLPHKGSRWDKVLIRALYFAEQLHNFDSAIQGFALDSHTAAGVGFGHTQLLLELGHHNSEALDKAFTVFYRFSLSFSSLLHRSELLAASSEIREQLCLMYTDLLSLVVDVAIRFYKAVNGMTSSSTSLDIFEVFGDAIDSLRSRQNTISEAIWSSQIGNERLEAGEALDVKTISRWLAPQDRVIAALTRDHTTFVDSQAEFTCLWFQKSLTKFAQGNDNVLLISGQSGSGKTVLAGSIVERLQRPVGRKSFDTVFCSISSSIPTQATSLAVAKSLLYQLLKLRVGNMGLYHALTNAYFAAHASSDTSTYEEHLWNALAETLKQPLEDGNDLIMVVDGLDELAASQSAPTALLQKLINVTQHGKRVKLVALSSSLSLPNVSHGIQHEINKDDIRDDLHAVALKALIRNHHFHGKSGPDQERDLDRIIHTANGSFLWTILACELLGLAKSSDAFTKTLDTLESAHPPIQELVLKVINASEPTDNTKLVLSWILAAERPFTIDEIETLFSIDLKHGTVSNKGVDVVASVQSIKPLLAIHDRIIRIRHRTIETTLLNLIQQGKLSVPVKDREADVLLRALTYVKFTLREKGEPSIDFPDPSFTDHLYHKHHFLEYVVRYWVLHLEQSALAPKPSTEFKPTSEIQKVFPDTTLLPTLERSLWDSQWPISEVLKRYLLVASVRRQILTENHPAVLQTYLTIATRCYEIKPTESQKYYYLSTKICRTVLSDIHPLTVECASRYLKITEGTTITSRTEIVNHREQVLLILITAYERQYGSTSEHVIRIRKVLLDLYIALKEEDRVTELYRLIQEATVKHYGKHSHEAQDLHDHLGVVLGKKPDRTLETYKDSFFGDGGDDEETAEHFDFSQIAVLLRRAEQHLSRGEIVLAEKTYVELWQEVSAKCRTDRSIAWHEQHIDVAQAYAHFLQTQKRSTESSAVLNCVWQQYEHHQLSFSESILTRLTSVAKTMKSMGHYTMALSIFQFASSYFQSSRREESKLSREIHEELSSTSAELVTLSLSSSTAVTETTSTVSESVFQDVFHSIISSSKTIDSTTIALAKKLTVQYIEKRNWSAAISVIKSTLQRTWASFFAGSVHDVVLTSTFTNESIELVERLAECYLQQKQLEKVEDVYVRFFQAVLVTSKVDKTIFEKAKTLLISFYDKHGYADSAIKVFQEILVVYRGSHGPTHDATIQTLYLLAKRCRAHPRNHPYWIEYYQQIVTALNKDSDVCHKDAMDAIVIVANSYWEDRRYAEAVTVFRVLWNTYVRKTKEYKQFTDVEFVKVLYERYFQCLEETKVNWEVLYRVTKEYREVSTTAFGAESTISVEATLALAEVAERSDEHASEAISLYEHASKSNKVTTTRITGIKQTLSALYVRQVSKSSSSLKSETIERAISMRQEQFAEATSKYGYAHETSLTHLHELAILYHRQQKVDVAVKQLTTAVTEIITKETSSQKMIESATSIAAAFYACQQIQRCTELTQELHRQIIAKDTRYASKWSFDLTKCSQSSLAFLASLEYNIRNDLSITFSEIMADLTAEWIYYEHFRRTLKANESVRNILQAAAPLRWFLLRRQQQSLVTFVEDEAVKVFVKRDAADLNVLSKDSPRIFIVAILEHLGSGKNKNFNRCVILASNGSVASLTKAKKFSEAYDIANLGYLFAANHDGYNGPHSIGMGFKLASLLVGRNGEKSSDPALRKKSLELSNRIVKKILEICKSLKINFAQVQLPELSELSALLGEQQDYGTLEWLLTTLWSTRDAQRSWPAQVLVNLGRRLICARYLAGHHIKAIRLCEDIAYNLRRAHGPRAPVTLETYELLAELYTSAGLSYQAKASSEKTGPLATEYFRKALATHVDILHLLAHEEGDADSDDEVDTTAALLAEHGVSVNGSVNGKETEQLEQPEINKPALAIRHLHLLKLAYQRLGGWPKASGEYERLNADLFRVFGGEKEWKGAQGVEKWSAKEFGSGKAESKNGSFEGVGDWSFAAVEVGGGQNGHANGNGKAVGGSLTRKVSDDEEL</sequence>
<accession>A0A6A5YMX8</accession>
<dbReference type="InterPro" id="IPR027417">
    <property type="entry name" value="P-loop_NTPase"/>
</dbReference>
<feature type="domain" description="NACHT" evidence="3">
    <location>
        <begin position="339"/>
        <end position="477"/>
    </location>
</feature>
<feature type="region of interest" description="Disordered" evidence="2">
    <location>
        <begin position="1"/>
        <end position="57"/>
    </location>
</feature>
<gene>
    <name evidence="4" type="ORF">BDV96DRAFT_587260</name>
</gene>
<dbReference type="Pfam" id="PF24883">
    <property type="entry name" value="NPHP3_N"/>
    <property type="match status" value="1"/>
</dbReference>
<dbReference type="SUPFAM" id="SSF52540">
    <property type="entry name" value="P-loop containing nucleoside triphosphate hydrolases"/>
    <property type="match status" value="1"/>
</dbReference>
<evidence type="ECO:0000313" key="5">
    <source>
        <dbReference type="Proteomes" id="UP000799770"/>
    </source>
</evidence>
<evidence type="ECO:0000256" key="2">
    <source>
        <dbReference type="SAM" id="MobiDB-lite"/>
    </source>
</evidence>
<keyword evidence="5" id="KW-1185">Reference proteome</keyword>
<dbReference type="Gene3D" id="1.25.40.10">
    <property type="entry name" value="Tetratricopeptide repeat domain"/>
    <property type="match status" value="2"/>
</dbReference>
<reference evidence="4" key="1">
    <citation type="journal article" date="2020" name="Stud. Mycol.">
        <title>101 Dothideomycetes genomes: a test case for predicting lifestyles and emergence of pathogens.</title>
        <authorList>
            <person name="Haridas S."/>
            <person name="Albert R."/>
            <person name="Binder M."/>
            <person name="Bloem J."/>
            <person name="Labutti K."/>
            <person name="Salamov A."/>
            <person name="Andreopoulos B."/>
            <person name="Baker S."/>
            <person name="Barry K."/>
            <person name="Bills G."/>
            <person name="Bluhm B."/>
            <person name="Cannon C."/>
            <person name="Castanera R."/>
            <person name="Culley D."/>
            <person name="Daum C."/>
            <person name="Ezra D."/>
            <person name="Gonzalez J."/>
            <person name="Henrissat B."/>
            <person name="Kuo A."/>
            <person name="Liang C."/>
            <person name="Lipzen A."/>
            <person name="Lutzoni F."/>
            <person name="Magnuson J."/>
            <person name="Mondo S."/>
            <person name="Nolan M."/>
            <person name="Ohm R."/>
            <person name="Pangilinan J."/>
            <person name="Park H.-J."/>
            <person name="Ramirez L."/>
            <person name="Alfaro M."/>
            <person name="Sun H."/>
            <person name="Tritt A."/>
            <person name="Yoshinaga Y."/>
            <person name="Zwiers L.-H."/>
            <person name="Turgeon B."/>
            <person name="Goodwin S."/>
            <person name="Spatafora J."/>
            <person name="Crous P."/>
            <person name="Grigoriev I."/>
        </authorList>
    </citation>
    <scope>NUCLEOTIDE SEQUENCE</scope>
    <source>
        <strain evidence="4">CBS 627.86</strain>
    </source>
</reference>
<dbReference type="InterPro" id="IPR007111">
    <property type="entry name" value="NACHT_NTPase"/>
</dbReference>
<dbReference type="PANTHER" id="PTHR10039">
    <property type="entry name" value="AMELOGENIN"/>
    <property type="match status" value="1"/>
</dbReference>
<evidence type="ECO:0000259" key="3">
    <source>
        <dbReference type="PROSITE" id="PS50837"/>
    </source>
</evidence>
<dbReference type="EMBL" id="ML977347">
    <property type="protein sequence ID" value="KAF2108465.1"/>
    <property type="molecule type" value="Genomic_DNA"/>
</dbReference>
<dbReference type="InterPro" id="IPR025662">
    <property type="entry name" value="Sigma_54_int_dom_ATP-bd_1"/>
</dbReference>
<dbReference type="InterPro" id="IPR056884">
    <property type="entry name" value="NPHP3-like_N"/>
</dbReference>
<dbReference type="OrthoDB" id="2546325at2759"/>
<dbReference type="PROSITE" id="PS00675">
    <property type="entry name" value="SIGMA54_INTERACT_1"/>
    <property type="match status" value="1"/>
</dbReference>
<keyword evidence="1" id="KW-0677">Repeat</keyword>
<protein>
    <submittedName>
        <fullName evidence="4">NACHT domain-containing protein</fullName>
    </submittedName>
</protein>
<evidence type="ECO:0000313" key="4">
    <source>
        <dbReference type="EMBL" id="KAF2108465.1"/>
    </source>
</evidence>
<dbReference type="Gene3D" id="3.40.50.300">
    <property type="entry name" value="P-loop containing nucleotide triphosphate hydrolases"/>
    <property type="match status" value="1"/>
</dbReference>
<name>A0A6A5YMX8_9PLEO</name>
<dbReference type="PANTHER" id="PTHR10039:SF9">
    <property type="entry name" value="NACHT DOMAIN PROTEIN (AFU_ORTHOLOGUE AFUA_2G01760)"/>
    <property type="match status" value="1"/>
</dbReference>
<dbReference type="Proteomes" id="UP000799770">
    <property type="component" value="Unassembled WGS sequence"/>
</dbReference>